<dbReference type="InterPro" id="IPR000740">
    <property type="entry name" value="GrpE"/>
</dbReference>
<dbReference type="GO" id="GO:0006457">
    <property type="term" value="P:protein folding"/>
    <property type="evidence" value="ECO:0007669"/>
    <property type="project" value="InterPro"/>
</dbReference>
<dbReference type="GO" id="GO:0042803">
    <property type="term" value="F:protein homodimerization activity"/>
    <property type="evidence" value="ECO:0007669"/>
    <property type="project" value="InterPro"/>
</dbReference>
<proteinExistence type="inferred from homology"/>
<comment type="subunit">
    <text evidence="3 10">Homodimer.</text>
</comment>
<evidence type="ECO:0000256" key="3">
    <source>
        <dbReference type="ARBA" id="ARBA00011738"/>
    </source>
</evidence>
<comment type="function">
    <text evidence="7 10 11">Participates actively in the response to hyperosmotic and heat shock by preventing the aggregation of stress-denatured proteins, in association with DnaK and GrpE. It is the nucleotide exchange factor for DnaK and may function as a thermosensor. Unfolded proteins bind initially to DnaJ; upon interaction with the DnaJ-bound protein, DnaK hydrolyzes its bound ATP, resulting in the formation of a stable complex. GrpE releases ADP from DnaK; ATP binding to DnaK triggers the release of the substrate protein, thus completing the reaction cycle. Several rounds of ATP-dependent interactions between DnaJ, DnaK and GrpE are required for fully efficient folding.</text>
</comment>
<dbReference type="Proteomes" id="UP000528457">
    <property type="component" value="Unassembled WGS sequence"/>
</dbReference>
<evidence type="ECO:0000256" key="2">
    <source>
        <dbReference type="ARBA" id="ARBA00009054"/>
    </source>
</evidence>
<reference evidence="14 15" key="1">
    <citation type="submission" date="2020-08" db="EMBL/GenBank/DDBJ databases">
        <title>Genomic Encyclopedia of Type Strains, Phase IV (KMG-IV): sequencing the most valuable type-strain genomes for metagenomic binning, comparative biology and taxonomic classification.</title>
        <authorList>
            <person name="Goeker M."/>
        </authorList>
    </citation>
    <scope>NUCLEOTIDE SEQUENCE [LARGE SCALE GENOMIC DNA]</scope>
    <source>
        <strain evidence="14 15">DSM 22368</strain>
    </source>
</reference>
<evidence type="ECO:0000256" key="12">
    <source>
        <dbReference type="RuleBase" id="RU004478"/>
    </source>
</evidence>
<evidence type="ECO:0000256" key="4">
    <source>
        <dbReference type="ARBA" id="ARBA00022490"/>
    </source>
</evidence>
<dbReference type="HAMAP" id="MF_01151">
    <property type="entry name" value="GrpE"/>
    <property type="match status" value="1"/>
</dbReference>
<dbReference type="SUPFAM" id="SSF58014">
    <property type="entry name" value="Coiled-coil domain of nucleotide exchange factor GrpE"/>
    <property type="match status" value="1"/>
</dbReference>
<dbReference type="NCBIfam" id="NF010738">
    <property type="entry name" value="PRK14140.1"/>
    <property type="match status" value="1"/>
</dbReference>
<dbReference type="GO" id="GO:0051087">
    <property type="term" value="F:protein-folding chaperone binding"/>
    <property type="evidence" value="ECO:0007669"/>
    <property type="project" value="InterPro"/>
</dbReference>
<dbReference type="NCBIfam" id="NF010749">
    <property type="entry name" value="PRK14151.1"/>
    <property type="match status" value="1"/>
</dbReference>
<comment type="subcellular location">
    <subcellularLocation>
        <location evidence="1 10">Cytoplasm</location>
    </subcellularLocation>
</comment>
<keyword evidence="5 10" id="KW-0346">Stress response</keyword>
<accession>A0A7X0JS05</accession>
<evidence type="ECO:0000256" key="7">
    <source>
        <dbReference type="ARBA" id="ARBA00053401"/>
    </source>
</evidence>
<dbReference type="GO" id="GO:0051082">
    <property type="term" value="F:unfolded protein binding"/>
    <property type="evidence" value="ECO:0007669"/>
    <property type="project" value="TreeGrafter"/>
</dbReference>
<dbReference type="InParanoid" id="A0A7X0JS05"/>
<protein>
    <recommendedName>
        <fullName evidence="8 10">Protein GrpE</fullName>
    </recommendedName>
    <alternativeName>
        <fullName evidence="9 10">HSP-70 cofactor</fullName>
    </alternativeName>
</protein>
<evidence type="ECO:0000256" key="11">
    <source>
        <dbReference type="RuleBase" id="RU000639"/>
    </source>
</evidence>
<evidence type="ECO:0000256" key="10">
    <source>
        <dbReference type="HAMAP-Rule" id="MF_01151"/>
    </source>
</evidence>
<dbReference type="Gene3D" id="2.30.22.10">
    <property type="entry name" value="Head domain of nucleotide exchange factor GrpE"/>
    <property type="match status" value="1"/>
</dbReference>
<dbReference type="Gene3D" id="3.90.20.20">
    <property type="match status" value="1"/>
</dbReference>
<dbReference type="RefSeq" id="WP_341800984.1">
    <property type="nucleotide sequence ID" value="NZ_JAAONY010000001.1"/>
</dbReference>
<dbReference type="NCBIfam" id="NF010748">
    <property type="entry name" value="PRK14150.1"/>
    <property type="match status" value="1"/>
</dbReference>
<keyword evidence="15" id="KW-1185">Reference proteome</keyword>
<dbReference type="AlphaFoldDB" id="A0A7X0JS05"/>
<dbReference type="PRINTS" id="PR00773">
    <property type="entry name" value="GRPEPROTEIN"/>
</dbReference>
<sequence length="195" mass="21786">MSSEEQNPNVEADASTDAHDAVEPTEEVDASEERVEDVNPAELVMQIEELQNQIGKLKDQELRTQAEMHNVRRRAEQDVEKAHKFGLEKFVGDMLTVIDNLERALASMDAEDEGLKAAREGIELTLKSMQDGLKRHNVEAIDPAGEPFDPEYHQAMTMVPNPDVEPNTVMDVFQKGYTLHGRLVRPAMVVVAKAP</sequence>
<evidence type="ECO:0000313" key="14">
    <source>
        <dbReference type="EMBL" id="MBB6521195.1"/>
    </source>
</evidence>
<dbReference type="CDD" id="cd00446">
    <property type="entry name" value="GrpE"/>
    <property type="match status" value="1"/>
</dbReference>
<dbReference type="EMBL" id="JACHHT010000001">
    <property type="protein sequence ID" value="MBB6521195.1"/>
    <property type="molecule type" value="Genomic_DNA"/>
</dbReference>
<dbReference type="GO" id="GO:0000774">
    <property type="term" value="F:adenyl-nucleotide exchange factor activity"/>
    <property type="evidence" value="ECO:0007669"/>
    <property type="project" value="InterPro"/>
</dbReference>
<feature type="region of interest" description="Disordered" evidence="13">
    <location>
        <begin position="1"/>
        <end position="39"/>
    </location>
</feature>
<evidence type="ECO:0000256" key="5">
    <source>
        <dbReference type="ARBA" id="ARBA00023016"/>
    </source>
</evidence>
<dbReference type="Pfam" id="PF01025">
    <property type="entry name" value="GrpE"/>
    <property type="match status" value="1"/>
</dbReference>
<name>A0A7X0JS05_9GAMM</name>
<dbReference type="PROSITE" id="PS01071">
    <property type="entry name" value="GRPE"/>
    <property type="match status" value="1"/>
</dbReference>
<dbReference type="InterPro" id="IPR009012">
    <property type="entry name" value="GrpE_head"/>
</dbReference>
<dbReference type="FunCoup" id="A0A7X0JS05">
    <property type="interactions" value="577"/>
</dbReference>
<dbReference type="GO" id="GO:0005829">
    <property type="term" value="C:cytosol"/>
    <property type="evidence" value="ECO:0007669"/>
    <property type="project" value="TreeGrafter"/>
</dbReference>
<comment type="caution">
    <text evidence="14">The sequence shown here is derived from an EMBL/GenBank/DDBJ whole genome shotgun (WGS) entry which is preliminary data.</text>
</comment>
<evidence type="ECO:0000256" key="8">
    <source>
        <dbReference type="ARBA" id="ARBA00072274"/>
    </source>
</evidence>
<dbReference type="NCBIfam" id="NF010737">
    <property type="entry name" value="PRK14139.1"/>
    <property type="match status" value="1"/>
</dbReference>
<dbReference type="InterPro" id="IPR013805">
    <property type="entry name" value="GrpE_CC"/>
</dbReference>
<comment type="similarity">
    <text evidence="2 10 12">Belongs to the GrpE family.</text>
</comment>
<gene>
    <name evidence="10" type="primary">grpE</name>
    <name evidence="14" type="ORF">HNR48_001473</name>
</gene>
<organism evidence="14 15">
    <name type="scientific">Pseudoteredinibacter isoporae</name>
    <dbReference type="NCBI Taxonomy" id="570281"/>
    <lineage>
        <taxon>Bacteria</taxon>
        <taxon>Pseudomonadati</taxon>
        <taxon>Pseudomonadota</taxon>
        <taxon>Gammaproteobacteria</taxon>
        <taxon>Cellvibrionales</taxon>
        <taxon>Cellvibrionaceae</taxon>
        <taxon>Pseudoteredinibacter</taxon>
    </lineage>
</organism>
<evidence type="ECO:0000256" key="1">
    <source>
        <dbReference type="ARBA" id="ARBA00004496"/>
    </source>
</evidence>
<evidence type="ECO:0000256" key="6">
    <source>
        <dbReference type="ARBA" id="ARBA00023186"/>
    </source>
</evidence>
<keyword evidence="6 10" id="KW-0143">Chaperone</keyword>
<evidence type="ECO:0000256" key="13">
    <source>
        <dbReference type="SAM" id="MobiDB-lite"/>
    </source>
</evidence>
<evidence type="ECO:0000256" key="9">
    <source>
        <dbReference type="ARBA" id="ARBA00076414"/>
    </source>
</evidence>
<dbReference type="PANTHER" id="PTHR21237:SF23">
    <property type="entry name" value="GRPE PROTEIN HOMOLOG, MITOCHONDRIAL"/>
    <property type="match status" value="1"/>
</dbReference>
<evidence type="ECO:0000313" key="15">
    <source>
        <dbReference type="Proteomes" id="UP000528457"/>
    </source>
</evidence>
<keyword evidence="4 10" id="KW-0963">Cytoplasm</keyword>
<dbReference type="PANTHER" id="PTHR21237">
    <property type="entry name" value="GRPE PROTEIN"/>
    <property type="match status" value="1"/>
</dbReference>
<dbReference type="SUPFAM" id="SSF51064">
    <property type="entry name" value="Head domain of nucleotide exchange factor GrpE"/>
    <property type="match status" value="1"/>
</dbReference>
<dbReference type="FunFam" id="2.30.22.10:FF:000001">
    <property type="entry name" value="Protein GrpE"/>
    <property type="match status" value="1"/>
</dbReference>